<comment type="caution">
    <text evidence="2">The sequence shown here is derived from an EMBL/GenBank/DDBJ whole genome shotgun (WGS) entry which is preliminary data.</text>
</comment>
<dbReference type="InterPro" id="IPR017945">
    <property type="entry name" value="DHBP_synth_RibB-like_a/b_dom"/>
</dbReference>
<dbReference type="AlphaFoldDB" id="A0A9D8PLU7"/>
<accession>A0A9D8PLU7</accession>
<dbReference type="GO" id="GO:0003725">
    <property type="term" value="F:double-stranded RNA binding"/>
    <property type="evidence" value="ECO:0007669"/>
    <property type="project" value="InterPro"/>
</dbReference>
<dbReference type="NCBIfam" id="TIGR00057">
    <property type="entry name" value="L-threonylcarbamoyladenylate synthase"/>
    <property type="match status" value="1"/>
</dbReference>
<evidence type="ECO:0000313" key="2">
    <source>
        <dbReference type="EMBL" id="MBN1572881.1"/>
    </source>
</evidence>
<evidence type="ECO:0000313" key="3">
    <source>
        <dbReference type="Proteomes" id="UP000809273"/>
    </source>
</evidence>
<protein>
    <submittedName>
        <fullName evidence="2">Threonylcarbamoyl-AMP synthase</fullName>
    </submittedName>
</protein>
<feature type="domain" description="YrdC-like" evidence="1">
    <location>
        <begin position="13"/>
        <end position="197"/>
    </location>
</feature>
<dbReference type="InterPro" id="IPR052532">
    <property type="entry name" value="SUA5_domain"/>
</dbReference>
<dbReference type="EMBL" id="JAFGIX010000032">
    <property type="protein sequence ID" value="MBN1572881.1"/>
    <property type="molecule type" value="Genomic_DNA"/>
</dbReference>
<dbReference type="InterPro" id="IPR006070">
    <property type="entry name" value="Sua5-like_dom"/>
</dbReference>
<dbReference type="Gene3D" id="3.90.870.10">
    <property type="entry name" value="DHBP synthase"/>
    <property type="match status" value="1"/>
</dbReference>
<dbReference type="Pfam" id="PF01300">
    <property type="entry name" value="Sua5_yciO_yrdC"/>
    <property type="match status" value="1"/>
</dbReference>
<name>A0A9D8PLU7_9DELT</name>
<gene>
    <name evidence="2" type="ORF">JW984_06745</name>
</gene>
<dbReference type="PANTHER" id="PTHR42828:SF3">
    <property type="entry name" value="THREONYLCARBAMOYL-AMP SYNTHASE"/>
    <property type="match status" value="1"/>
</dbReference>
<sequence length="205" mass="23017">MQIFKINPDNPQKRLIKLVVESLEDGAVIAYPTDTIYGLGCDIYNKGALERLYKIKGKDPNKPMSFLCSGIKEISEYAQVGNQNFRILNNLVPGPYTFILEPSRTVPKLLLNKRKHVGIRVPDNNICRALTEELGRPIITTSVRNLENELFNDAEDIAERFKGQVDIVIDGGRIVPHHSTIIDLTGIEPLLIREGKGDSSFLMED</sequence>
<dbReference type="Proteomes" id="UP000809273">
    <property type="component" value="Unassembled WGS sequence"/>
</dbReference>
<reference evidence="2" key="1">
    <citation type="journal article" date="2021" name="Environ. Microbiol.">
        <title>Genomic characterization of three novel Desulfobacterota classes expand the metabolic and phylogenetic diversity of the phylum.</title>
        <authorList>
            <person name="Murphy C.L."/>
            <person name="Biggerstaff J."/>
            <person name="Eichhorn A."/>
            <person name="Ewing E."/>
            <person name="Shahan R."/>
            <person name="Soriano D."/>
            <person name="Stewart S."/>
            <person name="VanMol K."/>
            <person name="Walker R."/>
            <person name="Walters P."/>
            <person name="Elshahed M.S."/>
            <person name="Youssef N.H."/>
        </authorList>
    </citation>
    <scope>NUCLEOTIDE SEQUENCE</scope>
    <source>
        <strain evidence="2">Zod_Metabat.24</strain>
    </source>
</reference>
<evidence type="ECO:0000259" key="1">
    <source>
        <dbReference type="PROSITE" id="PS51163"/>
    </source>
</evidence>
<organism evidence="2 3">
    <name type="scientific">Candidatus Zymogenus saltonus</name>
    <dbReference type="NCBI Taxonomy" id="2844893"/>
    <lineage>
        <taxon>Bacteria</taxon>
        <taxon>Deltaproteobacteria</taxon>
        <taxon>Candidatus Zymogenia</taxon>
        <taxon>Candidatus Zymogeniales</taxon>
        <taxon>Candidatus Zymogenaceae</taxon>
        <taxon>Candidatus Zymogenus</taxon>
    </lineage>
</organism>
<dbReference type="SUPFAM" id="SSF55821">
    <property type="entry name" value="YrdC/RibB"/>
    <property type="match status" value="1"/>
</dbReference>
<dbReference type="PROSITE" id="PS51163">
    <property type="entry name" value="YRDC"/>
    <property type="match status" value="1"/>
</dbReference>
<reference evidence="2" key="2">
    <citation type="submission" date="2021-01" db="EMBL/GenBank/DDBJ databases">
        <authorList>
            <person name="Hahn C.R."/>
            <person name="Youssef N.H."/>
            <person name="Elshahed M."/>
        </authorList>
    </citation>
    <scope>NUCLEOTIDE SEQUENCE</scope>
    <source>
        <strain evidence="2">Zod_Metabat.24</strain>
    </source>
</reference>
<dbReference type="PANTHER" id="PTHR42828">
    <property type="entry name" value="DHBP SYNTHASE RIBB-LIKE ALPHA/BETA DOMAIN-CONTAINING PROTEIN"/>
    <property type="match status" value="1"/>
</dbReference>
<proteinExistence type="predicted"/>